<sequence length="39" mass="4599">MNPINTKLKLVYIIEIKPIKETISKYGTNIEYLLYIILT</sequence>
<dbReference type="Proteomes" id="UP000692954">
    <property type="component" value="Unassembled WGS sequence"/>
</dbReference>
<evidence type="ECO:0000313" key="2">
    <source>
        <dbReference type="Proteomes" id="UP000692954"/>
    </source>
</evidence>
<protein>
    <submittedName>
        <fullName evidence="1">Uncharacterized protein</fullName>
    </submittedName>
</protein>
<accession>A0A8S1RDD6</accession>
<reference evidence="1" key="1">
    <citation type="submission" date="2021-01" db="EMBL/GenBank/DDBJ databases">
        <authorList>
            <consortium name="Genoscope - CEA"/>
            <person name="William W."/>
        </authorList>
    </citation>
    <scope>NUCLEOTIDE SEQUENCE</scope>
</reference>
<organism evidence="1 2">
    <name type="scientific">Paramecium sonneborni</name>
    <dbReference type="NCBI Taxonomy" id="65129"/>
    <lineage>
        <taxon>Eukaryota</taxon>
        <taxon>Sar</taxon>
        <taxon>Alveolata</taxon>
        <taxon>Ciliophora</taxon>
        <taxon>Intramacronucleata</taxon>
        <taxon>Oligohymenophorea</taxon>
        <taxon>Peniculida</taxon>
        <taxon>Parameciidae</taxon>
        <taxon>Paramecium</taxon>
    </lineage>
</organism>
<gene>
    <name evidence="1" type="ORF">PSON_ATCC_30995.1.T1660069</name>
</gene>
<name>A0A8S1RDD6_9CILI</name>
<keyword evidence="2" id="KW-1185">Reference proteome</keyword>
<evidence type="ECO:0000313" key="1">
    <source>
        <dbReference type="EMBL" id="CAD8126291.1"/>
    </source>
</evidence>
<dbReference type="AlphaFoldDB" id="A0A8S1RDD6"/>
<comment type="caution">
    <text evidence="1">The sequence shown here is derived from an EMBL/GenBank/DDBJ whole genome shotgun (WGS) entry which is preliminary data.</text>
</comment>
<proteinExistence type="predicted"/>
<dbReference type="EMBL" id="CAJJDN010000166">
    <property type="protein sequence ID" value="CAD8126291.1"/>
    <property type="molecule type" value="Genomic_DNA"/>
</dbReference>